<reference evidence="1 2" key="1">
    <citation type="submission" date="2019-03" db="EMBL/GenBank/DDBJ databases">
        <title>Single cell metagenomics reveals metabolic interactions within the superorganism composed of flagellate Streblomastix strix and complex community of Bacteroidetes bacteria on its surface.</title>
        <authorList>
            <person name="Treitli S.C."/>
            <person name="Kolisko M."/>
            <person name="Husnik F."/>
            <person name="Keeling P."/>
            <person name="Hampl V."/>
        </authorList>
    </citation>
    <scope>NUCLEOTIDE SEQUENCE [LARGE SCALE GENOMIC DNA]</scope>
    <source>
        <strain evidence="1">ST1C</strain>
    </source>
</reference>
<protein>
    <submittedName>
        <fullName evidence="1">Uncharacterized protein</fullName>
    </submittedName>
</protein>
<evidence type="ECO:0000313" key="1">
    <source>
        <dbReference type="EMBL" id="KAA6392377.1"/>
    </source>
</evidence>
<name>A0A5J4WBR0_9EUKA</name>
<comment type="caution">
    <text evidence="1">The sequence shown here is derived from an EMBL/GenBank/DDBJ whole genome shotgun (WGS) entry which is preliminary data.</text>
</comment>
<dbReference type="EMBL" id="SNRW01002560">
    <property type="protein sequence ID" value="KAA6392377.1"/>
    <property type="molecule type" value="Genomic_DNA"/>
</dbReference>
<proteinExistence type="predicted"/>
<dbReference type="Proteomes" id="UP000324800">
    <property type="component" value="Unassembled WGS sequence"/>
</dbReference>
<organism evidence="1 2">
    <name type="scientific">Streblomastix strix</name>
    <dbReference type="NCBI Taxonomy" id="222440"/>
    <lineage>
        <taxon>Eukaryota</taxon>
        <taxon>Metamonada</taxon>
        <taxon>Preaxostyla</taxon>
        <taxon>Oxymonadida</taxon>
        <taxon>Streblomastigidae</taxon>
        <taxon>Streblomastix</taxon>
    </lineage>
</organism>
<dbReference type="OrthoDB" id="10500762at2759"/>
<sequence length="51" mass="5934">CGTYITMREIEEAIGQQTNVRYLMPVRFRISVPLDDLLIFSAFTDYPNGMF</sequence>
<accession>A0A5J4WBR0</accession>
<feature type="non-terminal residue" evidence="1">
    <location>
        <position position="1"/>
    </location>
</feature>
<dbReference type="AlphaFoldDB" id="A0A5J4WBR0"/>
<gene>
    <name evidence="1" type="ORF">EZS28_012094</name>
</gene>
<evidence type="ECO:0000313" key="2">
    <source>
        <dbReference type="Proteomes" id="UP000324800"/>
    </source>
</evidence>